<reference evidence="2" key="1">
    <citation type="submission" date="2022-10" db="EMBL/GenBank/DDBJ databases">
        <authorList>
            <person name="Yue Y."/>
        </authorList>
    </citation>
    <scope>NUCLEOTIDE SEQUENCE</scope>
    <source>
        <strain evidence="2">Z654</strain>
    </source>
</reference>
<sequence>MKQANSAILLVFLFAVALLGGAIGLAKGGLYLGKHEVDTLHLIDILLRLEDGARIHADFSTPIGTLAFAPIIWFSPLGLNFGMAFLATQAVLALALVLPLWWIGVSRLSTGAAMLLGGVTLVTATAIVDGQTDVSSSISMYYNRWAWALAFVALGLSMLPRKRGLTGGGFFEGIVIGICLVALAFLKVTYLVGIALPVLGGLLMTANFRGIAGAFLAGCAAFAAITFLHGLAPWQAYYEDLLTVANSANRAFPGASLADLISAPAFLPTLIVAAAGVIFLRQSSQNGAALLLLIALPGLYYITYQNFGNDPLWLGFVVVYVYAMRPEGEFRNEFGWDIRTALSVVSITGAVIIAPVLLNFGTSGLRHLFLDEGQYQRVIPTTRFPVADDIHMANLRVDTVNAMVPLLSETNTTNNDLAEFDPTTFADCQIRLGNSTFNSAIASDLVNFEGEALYVADVSSSVWMFSNMQPTKGSAPWAYGGLPGIENADILVVPKCATQLSVHNAMLVSIAQREDLVLEPLVDSAVSSVYRLNRLAAESSSN</sequence>
<name>A0AAE3J036_9RHOB</name>
<feature type="transmembrane region" description="Helical" evidence="1">
    <location>
        <begin position="141"/>
        <end position="159"/>
    </location>
</feature>
<dbReference type="AlphaFoldDB" id="A0AAE3J036"/>
<feature type="transmembrane region" description="Helical" evidence="1">
    <location>
        <begin position="108"/>
        <end position="129"/>
    </location>
</feature>
<feature type="transmembrane region" description="Helical" evidence="1">
    <location>
        <begin position="81"/>
        <end position="102"/>
    </location>
</feature>
<evidence type="ECO:0000256" key="1">
    <source>
        <dbReference type="SAM" id="Phobius"/>
    </source>
</evidence>
<feature type="transmembrane region" description="Helical" evidence="1">
    <location>
        <begin position="211"/>
        <end position="232"/>
    </location>
</feature>
<evidence type="ECO:0000313" key="2">
    <source>
        <dbReference type="EMBL" id="MCV6825280.1"/>
    </source>
</evidence>
<feature type="transmembrane region" description="Helical" evidence="1">
    <location>
        <begin position="340"/>
        <end position="360"/>
    </location>
</feature>
<gene>
    <name evidence="2" type="ORF">OH136_12015</name>
</gene>
<dbReference type="EMBL" id="JAOYFC010000002">
    <property type="protein sequence ID" value="MCV6825280.1"/>
    <property type="molecule type" value="Genomic_DNA"/>
</dbReference>
<keyword evidence="1" id="KW-1133">Transmembrane helix</keyword>
<feature type="transmembrane region" description="Helical" evidence="1">
    <location>
        <begin position="287"/>
        <end position="304"/>
    </location>
</feature>
<dbReference type="RefSeq" id="WP_263954132.1">
    <property type="nucleotide sequence ID" value="NZ_JAOYFC010000002.1"/>
</dbReference>
<feature type="transmembrane region" description="Helical" evidence="1">
    <location>
        <begin position="260"/>
        <end position="280"/>
    </location>
</feature>
<keyword evidence="1" id="KW-0472">Membrane</keyword>
<comment type="caution">
    <text evidence="2">The sequence shown here is derived from an EMBL/GenBank/DDBJ whole genome shotgun (WGS) entry which is preliminary data.</text>
</comment>
<evidence type="ECO:0000313" key="3">
    <source>
        <dbReference type="Proteomes" id="UP001208041"/>
    </source>
</evidence>
<evidence type="ECO:0008006" key="4">
    <source>
        <dbReference type="Google" id="ProtNLM"/>
    </source>
</evidence>
<accession>A0AAE3J036</accession>
<feature type="transmembrane region" description="Helical" evidence="1">
    <location>
        <begin position="174"/>
        <end position="199"/>
    </location>
</feature>
<keyword evidence="3" id="KW-1185">Reference proteome</keyword>
<organism evidence="2 3">
    <name type="scientific">Halocynthiibacter halioticoli</name>
    <dbReference type="NCBI Taxonomy" id="2986804"/>
    <lineage>
        <taxon>Bacteria</taxon>
        <taxon>Pseudomonadati</taxon>
        <taxon>Pseudomonadota</taxon>
        <taxon>Alphaproteobacteria</taxon>
        <taxon>Rhodobacterales</taxon>
        <taxon>Paracoccaceae</taxon>
        <taxon>Halocynthiibacter</taxon>
    </lineage>
</organism>
<keyword evidence="1" id="KW-0812">Transmembrane</keyword>
<protein>
    <recommendedName>
        <fullName evidence="4">DUF2029 domain-containing protein</fullName>
    </recommendedName>
</protein>
<dbReference type="Proteomes" id="UP001208041">
    <property type="component" value="Unassembled WGS sequence"/>
</dbReference>
<feature type="transmembrane region" description="Helical" evidence="1">
    <location>
        <begin position="55"/>
        <end position="74"/>
    </location>
</feature>
<proteinExistence type="predicted"/>